<name>A0ABV6S610_9SPHN</name>
<proteinExistence type="predicted"/>
<dbReference type="RefSeq" id="WP_267223138.1">
    <property type="nucleotide sequence ID" value="NZ_JAPCWC010000020.1"/>
</dbReference>
<dbReference type="SUPFAM" id="SSF47336">
    <property type="entry name" value="ACP-like"/>
    <property type="match status" value="1"/>
</dbReference>
<accession>A0ABV6S610</accession>
<dbReference type="Proteomes" id="UP001589858">
    <property type="component" value="Unassembled WGS sequence"/>
</dbReference>
<dbReference type="EMBL" id="JBHLTM010000028">
    <property type="protein sequence ID" value="MFC0684660.1"/>
    <property type="molecule type" value="Genomic_DNA"/>
</dbReference>
<keyword evidence="2" id="KW-1185">Reference proteome</keyword>
<dbReference type="InterPro" id="IPR036736">
    <property type="entry name" value="ACP-like_sf"/>
</dbReference>
<protein>
    <recommendedName>
        <fullName evidence="3">Acyl carrier protein</fullName>
    </recommendedName>
</protein>
<gene>
    <name evidence="1" type="ORF">ACFFF8_08630</name>
</gene>
<organism evidence="1 2">
    <name type="scientific">Novosphingobium clariflavum</name>
    <dbReference type="NCBI Taxonomy" id="2029884"/>
    <lineage>
        <taxon>Bacteria</taxon>
        <taxon>Pseudomonadati</taxon>
        <taxon>Pseudomonadota</taxon>
        <taxon>Alphaproteobacteria</taxon>
        <taxon>Sphingomonadales</taxon>
        <taxon>Sphingomonadaceae</taxon>
        <taxon>Novosphingobium</taxon>
    </lineage>
</organism>
<evidence type="ECO:0000313" key="1">
    <source>
        <dbReference type="EMBL" id="MFC0684660.1"/>
    </source>
</evidence>
<evidence type="ECO:0008006" key="3">
    <source>
        <dbReference type="Google" id="ProtNLM"/>
    </source>
</evidence>
<sequence length="85" mass="9603">MTPPPSPETVDRVTGVLALFVDADQIDPRAFLVGDLALSWRDRLCLCSELEETFQIDIPDQVLTDWETVEDIASTVSEIERKARR</sequence>
<dbReference type="Gene3D" id="1.10.1200.10">
    <property type="entry name" value="ACP-like"/>
    <property type="match status" value="1"/>
</dbReference>
<evidence type="ECO:0000313" key="2">
    <source>
        <dbReference type="Proteomes" id="UP001589858"/>
    </source>
</evidence>
<reference evidence="1 2" key="1">
    <citation type="submission" date="2024-09" db="EMBL/GenBank/DDBJ databases">
        <authorList>
            <person name="Sun Q."/>
            <person name="Mori K."/>
        </authorList>
    </citation>
    <scope>NUCLEOTIDE SEQUENCE [LARGE SCALE GENOMIC DNA]</scope>
    <source>
        <strain evidence="1 2">CICC 11035S</strain>
    </source>
</reference>
<comment type="caution">
    <text evidence="1">The sequence shown here is derived from an EMBL/GenBank/DDBJ whole genome shotgun (WGS) entry which is preliminary data.</text>
</comment>